<keyword evidence="4 5" id="KW-0472">Membrane</keyword>
<evidence type="ECO:0000256" key="2">
    <source>
        <dbReference type="ARBA" id="ARBA00022692"/>
    </source>
</evidence>
<dbReference type="GO" id="GO:0016020">
    <property type="term" value="C:membrane"/>
    <property type="evidence" value="ECO:0007669"/>
    <property type="project" value="UniProtKB-SubCell"/>
</dbReference>
<organism evidence="6 7">
    <name type="scientific">Pseudoalteromonas citrea</name>
    <dbReference type="NCBI Taxonomy" id="43655"/>
    <lineage>
        <taxon>Bacteria</taxon>
        <taxon>Pseudomonadati</taxon>
        <taxon>Pseudomonadota</taxon>
        <taxon>Gammaproteobacteria</taxon>
        <taxon>Alteromonadales</taxon>
        <taxon>Pseudoalteromonadaceae</taxon>
        <taxon>Pseudoalteromonas</taxon>
    </lineage>
</organism>
<evidence type="ECO:0000256" key="5">
    <source>
        <dbReference type="SAM" id="Phobius"/>
    </source>
</evidence>
<dbReference type="PANTHER" id="PTHR35814:SF1">
    <property type="entry name" value="GLUTATHIONE S-TRANSFERASE-RELATED"/>
    <property type="match status" value="1"/>
</dbReference>
<proteinExistence type="predicted"/>
<dbReference type="PANTHER" id="PTHR35814">
    <property type="match status" value="1"/>
</dbReference>
<feature type="transmembrane region" description="Helical" evidence="5">
    <location>
        <begin position="72"/>
        <end position="89"/>
    </location>
</feature>
<evidence type="ECO:0000313" key="6">
    <source>
        <dbReference type="EMBL" id="KAF7771504.1"/>
    </source>
</evidence>
<dbReference type="InterPro" id="IPR023352">
    <property type="entry name" value="MAPEG-like_dom_sf"/>
</dbReference>
<dbReference type="Proteomes" id="UP000016487">
    <property type="component" value="Unassembled WGS sequence"/>
</dbReference>
<gene>
    <name evidence="6" type="ORF">PCIT_a4097</name>
</gene>
<accession>A0AAD4AIQ3</accession>
<dbReference type="Pfam" id="PF01124">
    <property type="entry name" value="MAPEG"/>
    <property type="match status" value="1"/>
</dbReference>
<evidence type="ECO:0000313" key="7">
    <source>
        <dbReference type="Proteomes" id="UP000016487"/>
    </source>
</evidence>
<protein>
    <recommendedName>
        <fullName evidence="8">Glutathione metabolism protein</fullName>
    </recommendedName>
</protein>
<evidence type="ECO:0000256" key="1">
    <source>
        <dbReference type="ARBA" id="ARBA00004370"/>
    </source>
</evidence>
<dbReference type="InterPro" id="IPR001129">
    <property type="entry name" value="Membr-assoc_MAPEG"/>
</dbReference>
<feature type="transmembrane region" description="Helical" evidence="5">
    <location>
        <begin position="101"/>
        <end position="124"/>
    </location>
</feature>
<evidence type="ECO:0000256" key="4">
    <source>
        <dbReference type="ARBA" id="ARBA00023136"/>
    </source>
</evidence>
<feature type="transmembrane region" description="Helical" evidence="5">
    <location>
        <begin position="6"/>
        <end position="25"/>
    </location>
</feature>
<keyword evidence="3 5" id="KW-1133">Transmembrane helix</keyword>
<dbReference type="EMBL" id="AHBZ03000016">
    <property type="protein sequence ID" value="KAF7771504.1"/>
    <property type="molecule type" value="Genomic_DNA"/>
</dbReference>
<dbReference type="SUPFAM" id="SSF161084">
    <property type="entry name" value="MAPEG domain-like"/>
    <property type="match status" value="1"/>
</dbReference>
<dbReference type="Gene3D" id="1.20.120.550">
    <property type="entry name" value="Membrane associated eicosanoid/glutathione metabolism-like domain"/>
    <property type="match status" value="1"/>
</dbReference>
<reference evidence="6" key="2">
    <citation type="submission" date="2015-03" db="EMBL/GenBank/DDBJ databases">
        <title>Genome sequence of Pseudoalteromonas citrea.</title>
        <authorList>
            <person name="Xie B.-B."/>
            <person name="Rong J.-C."/>
            <person name="Qin Q.-L."/>
            <person name="Zhang Y.-Z."/>
        </authorList>
    </citation>
    <scope>NUCLEOTIDE SEQUENCE</scope>
    <source>
        <strain evidence="6">DSM 8771</strain>
    </source>
</reference>
<sequence length="125" mass="14105">MITGLYGSLLALFYIKLSFEIITVRKREKIGLGDGGNSQLTKAIRAHANFIEYTPFAVLLLFILETQNFNDIAIHIAGLSFFLARGIHWQALKRENLRLRVIGMALTFLVLLVLSIANIVLYLIK</sequence>
<comment type="subcellular location">
    <subcellularLocation>
        <location evidence="1">Membrane</location>
    </subcellularLocation>
</comment>
<reference evidence="6" key="1">
    <citation type="journal article" date="2012" name="J. Bacteriol.">
        <title>Genome sequences of type strains of seven species of the marine bacterium Pseudoalteromonas.</title>
        <authorList>
            <person name="Xie B.B."/>
            <person name="Shu Y.L."/>
            <person name="Qin Q.L."/>
            <person name="Rong J.C."/>
            <person name="Zhang X.Y."/>
            <person name="Chen X.L."/>
            <person name="Shi M."/>
            <person name="He H.L."/>
            <person name="Zhou B.C."/>
            <person name="Zhang Y.Z."/>
        </authorList>
    </citation>
    <scope>NUCLEOTIDE SEQUENCE</scope>
    <source>
        <strain evidence="6">DSM 8771</strain>
    </source>
</reference>
<name>A0AAD4AIQ3_9GAMM</name>
<dbReference type="AlphaFoldDB" id="A0AAD4AIQ3"/>
<evidence type="ECO:0008006" key="8">
    <source>
        <dbReference type="Google" id="ProtNLM"/>
    </source>
</evidence>
<evidence type="ECO:0000256" key="3">
    <source>
        <dbReference type="ARBA" id="ARBA00022989"/>
    </source>
</evidence>
<comment type="caution">
    <text evidence="6">The sequence shown here is derived from an EMBL/GenBank/DDBJ whole genome shotgun (WGS) entry which is preliminary data.</text>
</comment>
<dbReference type="RefSeq" id="WP_010362944.1">
    <property type="nucleotide sequence ID" value="NZ_AHBZ03000016.1"/>
</dbReference>
<keyword evidence="2 5" id="KW-0812">Transmembrane</keyword>